<evidence type="ECO:0000313" key="11">
    <source>
        <dbReference type="Proteomes" id="UP001372834"/>
    </source>
</evidence>
<dbReference type="GO" id="GO:0032259">
    <property type="term" value="P:methylation"/>
    <property type="evidence" value="ECO:0007669"/>
    <property type="project" value="UniProtKB-KW"/>
</dbReference>
<dbReference type="GO" id="GO:0018025">
    <property type="term" value="F:calmodulin-lysine N-methyltransferase activity"/>
    <property type="evidence" value="ECO:0007669"/>
    <property type="project" value="UniProtKB-EC"/>
</dbReference>
<evidence type="ECO:0000256" key="3">
    <source>
        <dbReference type="ARBA" id="ARBA00011914"/>
    </source>
</evidence>
<evidence type="ECO:0000313" key="10">
    <source>
        <dbReference type="EMBL" id="KAK6635992.1"/>
    </source>
</evidence>
<dbReference type="PANTHER" id="PTHR13539">
    <property type="entry name" value="CALMODULIN-LYSINE N-METHYLTRANSFERASE"/>
    <property type="match status" value="1"/>
</dbReference>
<evidence type="ECO:0000256" key="9">
    <source>
        <dbReference type="SAM" id="MobiDB-lite"/>
    </source>
</evidence>
<reference evidence="10 11" key="1">
    <citation type="submission" date="2023-10" db="EMBL/GenBank/DDBJ databases">
        <title>Genomes of two closely related lineages of the louse Polyplax serrata with different host specificities.</title>
        <authorList>
            <person name="Martinu J."/>
            <person name="Tarabai H."/>
            <person name="Stefka J."/>
            <person name="Hypsa V."/>
        </authorList>
    </citation>
    <scope>NUCLEOTIDE SEQUENCE [LARGE SCALE GENOMIC DNA]</scope>
    <source>
        <strain evidence="10">HR10_N</strain>
    </source>
</reference>
<dbReference type="Proteomes" id="UP001372834">
    <property type="component" value="Unassembled WGS sequence"/>
</dbReference>
<dbReference type="EMBL" id="JAWJWE010000004">
    <property type="protein sequence ID" value="KAK6635992.1"/>
    <property type="molecule type" value="Genomic_DNA"/>
</dbReference>
<keyword evidence="8" id="KW-0539">Nucleus</keyword>
<proteinExistence type="predicted"/>
<evidence type="ECO:0000256" key="5">
    <source>
        <dbReference type="ARBA" id="ARBA00022490"/>
    </source>
</evidence>
<dbReference type="InterPro" id="IPR025800">
    <property type="entry name" value="CaM-Lys-N-MeTrfase"/>
</dbReference>
<organism evidence="10 11">
    <name type="scientific">Polyplax serrata</name>
    <name type="common">Common mouse louse</name>
    <dbReference type="NCBI Taxonomy" id="468196"/>
    <lineage>
        <taxon>Eukaryota</taxon>
        <taxon>Metazoa</taxon>
        <taxon>Ecdysozoa</taxon>
        <taxon>Arthropoda</taxon>
        <taxon>Hexapoda</taxon>
        <taxon>Insecta</taxon>
        <taxon>Pterygota</taxon>
        <taxon>Neoptera</taxon>
        <taxon>Paraneoptera</taxon>
        <taxon>Psocodea</taxon>
        <taxon>Troctomorpha</taxon>
        <taxon>Phthiraptera</taxon>
        <taxon>Anoplura</taxon>
        <taxon>Polyplacidae</taxon>
        <taxon>Polyplax</taxon>
    </lineage>
</organism>
<keyword evidence="5" id="KW-0963">Cytoplasm</keyword>
<dbReference type="GO" id="GO:0005634">
    <property type="term" value="C:nucleus"/>
    <property type="evidence" value="ECO:0007669"/>
    <property type="project" value="UniProtKB-SubCell"/>
</dbReference>
<evidence type="ECO:0000256" key="6">
    <source>
        <dbReference type="ARBA" id="ARBA00022603"/>
    </source>
</evidence>
<comment type="caution">
    <text evidence="10">The sequence shown here is derived from an EMBL/GenBank/DDBJ whole genome shotgun (WGS) entry which is preliminary data.</text>
</comment>
<keyword evidence="6" id="KW-0489">Methyltransferase</keyword>
<evidence type="ECO:0000256" key="2">
    <source>
        <dbReference type="ARBA" id="ARBA00004496"/>
    </source>
</evidence>
<sequence length="604" mass="69611">MENYSSVEKNNFPSTNLFSRDSNVFFTPLNSDQLHTLKDITNNVFFERDGKSRSSRRQNEIARERWGMLAKILLKQQRISWRPDEVRNCSVRRFNSFQLIKSTRTEKSLGSPGGWWLECSVEIAGNTCHIEIHHLEQTLTPKELAGFNNTGNICVWPSEEVLTYYLLSNLQLFEGKLVLEVGGGMTCLAGLFLASYGNVKRVDLTDGNRKSVDNVQRIIKRNKLEPSKVRSFHLDWVDRRQVTEPYDIVLSSDCLFFDETRVNLVDTIWELLKEDGMALVIAPRRGDTLNSFIKIAYKKGFNCLLKNRYDETIWQKHLSFKDSHMEYDEDLHYPSIQFHENGKKHKENVSKRLTDMQKKAAKEAKDAVKFDNEMKRIEAAALKAYASDVMSNADFTSRLIRSGLETLPEPETVLPDPVQTQKPKPKITQKTHQNSGQKWSPVKKLRGRAPQENVDTGEYHGVPSEHQNPTIGEKKAYKSDASGAKNFHKKKLKTNNKKLPNSVEHSQAREDKAIEFGPVFQSPTYGAWEKVQIEAQEPVDLQLPEQELIPISVPKLREESERRFKEKVFDPGSFTFTQEGESFFKKRKITQCTKKNMRRRLSDS</sequence>
<dbReference type="SUPFAM" id="SSF53335">
    <property type="entry name" value="S-adenosyl-L-methionine-dependent methyltransferases"/>
    <property type="match status" value="1"/>
</dbReference>
<accession>A0AAN8Q3T1</accession>
<comment type="subcellular location">
    <subcellularLocation>
        <location evidence="2">Cytoplasm</location>
    </subcellularLocation>
    <subcellularLocation>
        <location evidence="1">Nucleus</location>
    </subcellularLocation>
</comment>
<gene>
    <name evidence="10" type="ORF">RUM43_009644</name>
</gene>
<dbReference type="InterPro" id="IPR019410">
    <property type="entry name" value="Methyltransf_16"/>
</dbReference>
<dbReference type="Pfam" id="PF10294">
    <property type="entry name" value="Methyltransf_16"/>
    <property type="match status" value="1"/>
</dbReference>
<protein>
    <recommendedName>
        <fullName evidence="4">Calmodulin-lysine N-methyltransferase</fullName>
        <ecNumber evidence="3">2.1.1.60</ecNumber>
    </recommendedName>
</protein>
<keyword evidence="7" id="KW-0808">Transferase</keyword>
<dbReference type="PANTHER" id="PTHR13539:SF3">
    <property type="entry name" value="CALMODULIN-LYSINE N-METHYLTRANSFERASE"/>
    <property type="match status" value="1"/>
</dbReference>
<dbReference type="InterPro" id="IPR029063">
    <property type="entry name" value="SAM-dependent_MTases_sf"/>
</dbReference>
<feature type="compositionally biased region" description="Basic residues" evidence="9">
    <location>
        <begin position="486"/>
        <end position="496"/>
    </location>
</feature>
<evidence type="ECO:0000256" key="7">
    <source>
        <dbReference type="ARBA" id="ARBA00022679"/>
    </source>
</evidence>
<evidence type="ECO:0000256" key="1">
    <source>
        <dbReference type="ARBA" id="ARBA00004123"/>
    </source>
</evidence>
<dbReference type="AlphaFoldDB" id="A0AAN8Q3T1"/>
<feature type="region of interest" description="Disordered" evidence="9">
    <location>
        <begin position="408"/>
        <end position="510"/>
    </location>
</feature>
<evidence type="ECO:0000256" key="4">
    <source>
        <dbReference type="ARBA" id="ARBA00020594"/>
    </source>
</evidence>
<evidence type="ECO:0000256" key="8">
    <source>
        <dbReference type="ARBA" id="ARBA00023242"/>
    </source>
</evidence>
<dbReference type="Gene3D" id="3.40.50.150">
    <property type="entry name" value="Vaccinia Virus protein VP39"/>
    <property type="match status" value="1"/>
</dbReference>
<dbReference type="EC" id="2.1.1.60" evidence="3"/>
<dbReference type="GO" id="GO:0005737">
    <property type="term" value="C:cytoplasm"/>
    <property type="evidence" value="ECO:0007669"/>
    <property type="project" value="UniProtKB-SubCell"/>
</dbReference>
<name>A0AAN8Q3T1_POLSC</name>